<evidence type="ECO:0000313" key="2">
    <source>
        <dbReference type="Proteomes" id="UP000823388"/>
    </source>
</evidence>
<accession>A0A8T0SMN6</accession>
<sequence length="54" mass="5872">MSTSKWLHPESLIFTRSTPRGHPLESAAALPQPSCAPTSAQYFCHVLHSVVAKP</sequence>
<gene>
    <name evidence="1" type="ORF">PVAP13_5KG233407</name>
</gene>
<dbReference type="AlphaFoldDB" id="A0A8T0SMN6"/>
<name>A0A8T0SMN6_PANVG</name>
<protein>
    <submittedName>
        <fullName evidence="1">Uncharacterized protein</fullName>
    </submittedName>
</protein>
<comment type="caution">
    <text evidence="1">The sequence shown here is derived from an EMBL/GenBank/DDBJ whole genome shotgun (WGS) entry which is preliminary data.</text>
</comment>
<dbReference type="Proteomes" id="UP000823388">
    <property type="component" value="Chromosome 5K"/>
</dbReference>
<proteinExistence type="predicted"/>
<dbReference type="EMBL" id="CM029045">
    <property type="protein sequence ID" value="KAG2597696.1"/>
    <property type="molecule type" value="Genomic_DNA"/>
</dbReference>
<keyword evidence="2" id="KW-1185">Reference proteome</keyword>
<reference evidence="1" key="1">
    <citation type="submission" date="2020-05" db="EMBL/GenBank/DDBJ databases">
        <title>WGS assembly of Panicum virgatum.</title>
        <authorList>
            <person name="Lovell J.T."/>
            <person name="Jenkins J."/>
            <person name="Shu S."/>
            <person name="Juenger T.E."/>
            <person name="Schmutz J."/>
        </authorList>
    </citation>
    <scope>NUCLEOTIDE SEQUENCE</scope>
    <source>
        <strain evidence="1">AP13</strain>
    </source>
</reference>
<organism evidence="1 2">
    <name type="scientific">Panicum virgatum</name>
    <name type="common">Blackwell switchgrass</name>
    <dbReference type="NCBI Taxonomy" id="38727"/>
    <lineage>
        <taxon>Eukaryota</taxon>
        <taxon>Viridiplantae</taxon>
        <taxon>Streptophyta</taxon>
        <taxon>Embryophyta</taxon>
        <taxon>Tracheophyta</taxon>
        <taxon>Spermatophyta</taxon>
        <taxon>Magnoliopsida</taxon>
        <taxon>Liliopsida</taxon>
        <taxon>Poales</taxon>
        <taxon>Poaceae</taxon>
        <taxon>PACMAD clade</taxon>
        <taxon>Panicoideae</taxon>
        <taxon>Panicodae</taxon>
        <taxon>Paniceae</taxon>
        <taxon>Panicinae</taxon>
        <taxon>Panicum</taxon>
        <taxon>Panicum sect. Hiantes</taxon>
    </lineage>
</organism>
<evidence type="ECO:0000313" key="1">
    <source>
        <dbReference type="EMBL" id="KAG2597696.1"/>
    </source>
</evidence>